<name>A0A371FXC6_MUCPR</name>
<dbReference type="InterPro" id="IPR043128">
    <property type="entry name" value="Rev_trsase/Diguanyl_cyclase"/>
</dbReference>
<organism evidence="3 4">
    <name type="scientific">Mucuna pruriens</name>
    <name type="common">Velvet bean</name>
    <name type="synonym">Dolichos pruriens</name>
    <dbReference type="NCBI Taxonomy" id="157652"/>
    <lineage>
        <taxon>Eukaryota</taxon>
        <taxon>Viridiplantae</taxon>
        <taxon>Streptophyta</taxon>
        <taxon>Embryophyta</taxon>
        <taxon>Tracheophyta</taxon>
        <taxon>Spermatophyta</taxon>
        <taxon>Magnoliopsida</taxon>
        <taxon>eudicotyledons</taxon>
        <taxon>Gunneridae</taxon>
        <taxon>Pentapetalae</taxon>
        <taxon>rosids</taxon>
        <taxon>fabids</taxon>
        <taxon>Fabales</taxon>
        <taxon>Fabaceae</taxon>
        <taxon>Papilionoideae</taxon>
        <taxon>50 kb inversion clade</taxon>
        <taxon>NPAAA clade</taxon>
        <taxon>indigoferoid/millettioid clade</taxon>
        <taxon>Phaseoleae</taxon>
        <taxon>Mucuna</taxon>
    </lineage>
</organism>
<dbReference type="EMBL" id="QJKJ01007499">
    <property type="protein sequence ID" value="RDX82975.1"/>
    <property type="molecule type" value="Genomic_DNA"/>
</dbReference>
<dbReference type="InterPro" id="IPR053134">
    <property type="entry name" value="RNA-dir_DNA_polymerase"/>
</dbReference>
<dbReference type="CDD" id="cd01647">
    <property type="entry name" value="RT_LTR"/>
    <property type="match status" value="1"/>
</dbReference>
<gene>
    <name evidence="3" type="primary">pol</name>
    <name evidence="3" type="ORF">CR513_36165</name>
</gene>
<keyword evidence="4" id="KW-1185">Reference proteome</keyword>
<reference evidence="3" key="1">
    <citation type="submission" date="2018-05" db="EMBL/GenBank/DDBJ databases">
        <title>Draft genome of Mucuna pruriens seed.</title>
        <authorList>
            <person name="Nnadi N.E."/>
            <person name="Vos R."/>
            <person name="Hasami M.H."/>
            <person name="Devisetty U.K."/>
            <person name="Aguiy J.C."/>
        </authorList>
    </citation>
    <scope>NUCLEOTIDE SEQUENCE [LARGE SCALE GENOMIC DNA]</scope>
    <source>
        <strain evidence="3">JCA_2017</strain>
    </source>
</reference>
<dbReference type="Gene3D" id="3.30.70.270">
    <property type="match status" value="2"/>
</dbReference>
<sequence length="332" mass="38168">MKTRRELELELQFHLDPAPKQHKKPMPTPIQQESKPLSRAGQSSQRPKSCQHTRCPVESKSANPSPLIEKSPSLPPMELKPLPSHLKYAYLDRIIYPISDSQWVSPVQVVLKKSGMTVTRNQHNELVPTRIQNSWRVCIDYRRLNQATRKDHFPLPFIDQILEKLVGKSHYCFLDGFSSYMQIHTAPEDQHKTTFACPFGTFSYTRMPFGLCNAPSTFQRCMTSIFSDLLQDCMEVFMDDFTVYADLFEACLTNLFRVLKRCIDTNLVLNFEKSSHVSNRGIEVDKAKIDAITSLPNPASVREVRSFLGHAGFYRRFIKNFNKLALPLSKLL</sequence>
<dbReference type="SUPFAM" id="SSF56672">
    <property type="entry name" value="DNA/RNA polymerases"/>
    <property type="match status" value="1"/>
</dbReference>
<proteinExistence type="predicted"/>
<dbReference type="Gene3D" id="3.10.10.10">
    <property type="entry name" value="HIV Type 1 Reverse Transcriptase, subunit A, domain 1"/>
    <property type="match status" value="1"/>
</dbReference>
<dbReference type="PANTHER" id="PTHR24559:SF444">
    <property type="entry name" value="REVERSE TRANSCRIPTASE DOMAIN-CONTAINING PROTEIN"/>
    <property type="match status" value="1"/>
</dbReference>
<feature type="region of interest" description="Disordered" evidence="1">
    <location>
        <begin position="1"/>
        <end position="76"/>
    </location>
</feature>
<dbReference type="InterPro" id="IPR000477">
    <property type="entry name" value="RT_dom"/>
</dbReference>
<dbReference type="OrthoDB" id="5850908at2759"/>
<feature type="domain" description="Reverse transcriptase" evidence="2">
    <location>
        <begin position="132"/>
        <end position="285"/>
    </location>
</feature>
<dbReference type="Pfam" id="PF00078">
    <property type="entry name" value="RVT_1"/>
    <property type="match status" value="1"/>
</dbReference>
<evidence type="ECO:0000259" key="2">
    <source>
        <dbReference type="Pfam" id="PF00078"/>
    </source>
</evidence>
<evidence type="ECO:0000313" key="4">
    <source>
        <dbReference type="Proteomes" id="UP000257109"/>
    </source>
</evidence>
<comment type="caution">
    <text evidence="3">The sequence shown here is derived from an EMBL/GenBank/DDBJ whole genome shotgun (WGS) entry which is preliminary data.</text>
</comment>
<dbReference type="Proteomes" id="UP000257109">
    <property type="component" value="Unassembled WGS sequence"/>
</dbReference>
<feature type="compositionally biased region" description="Basic and acidic residues" evidence="1">
    <location>
        <begin position="1"/>
        <end position="19"/>
    </location>
</feature>
<evidence type="ECO:0000313" key="3">
    <source>
        <dbReference type="EMBL" id="RDX82975.1"/>
    </source>
</evidence>
<feature type="non-terminal residue" evidence="3">
    <location>
        <position position="1"/>
    </location>
</feature>
<feature type="compositionally biased region" description="Polar residues" evidence="1">
    <location>
        <begin position="29"/>
        <end position="52"/>
    </location>
</feature>
<protein>
    <submittedName>
        <fullName evidence="3">Retrovirus-related Pol polyprotein from transposon 17.6</fullName>
    </submittedName>
</protein>
<dbReference type="InterPro" id="IPR043502">
    <property type="entry name" value="DNA/RNA_pol_sf"/>
</dbReference>
<dbReference type="AlphaFoldDB" id="A0A371FXC6"/>
<dbReference type="PANTHER" id="PTHR24559">
    <property type="entry name" value="TRANSPOSON TY3-I GAG-POL POLYPROTEIN"/>
    <property type="match status" value="1"/>
</dbReference>
<evidence type="ECO:0000256" key="1">
    <source>
        <dbReference type="SAM" id="MobiDB-lite"/>
    </source>
</evidence>
<accession>A0A371FXC6</accession>